<dbReference type="CDD" id="cd00038">
    <property type="entry name" value="CAP_ED"/>
    <property type="match status" value="1"/>
</dbReference>
<dbReference type="EMBL" id="CP041690">
    <property type="protein sequence ID" value="QEE19459.1"/>
    <property type="molecule type" value="Genomic_DNA"/>
</dbReference>
<dbReference type="OrthoDB" id="667966at2"/>
<evidence type="ECO:0000256" key="2">
    <source>
        <dbReference type="ARBA" id="ARBA00023125"/>
    </source>
</evidence>
<dbReference type="PROSITE" id="PS00042">
    <property type="entry name" value="HTH_CRP_1"/>
    <property type="match status" value="1"/>
</dbReference>
<evidence type="ECO:0000313" key="5">
    <source>
        <dbReference type="Proteomes" id="UP000321062"/>
    </source>
</evidence>
<dbReference type="PROSITE" id="PS51063">
    <property type="entry name" value="HTH_CRP_2"/>
    <property type="match status" value="1"/>
</dbReference>
<dbReference type="InterPro" id="IPR012318">
    <property type="entry name" value="HTH_CRP"/>
</dbReference>
<dbReference type="KEGG" id="yti:FNA67_04405"/>
<dbReference type="Pfam" id="PF13545">
    <property type="entry name" value="HTH_Crp_2"/>
    <property type="match status" value="1"/>
</dbReference>
<dbReference type="Proteomes" id="UP000321062">
    <property type="component" value="Chromosome"/>
</dbReference>
<dbReference type="InterPro" id="IPR036390">
    <property type="entry name" value="WH_DNA-bd_sf"/>
</dbReference>
<dbReference type="PANTHER" id="PTHR24567:SF28">
    <property type="entry name" value="LISTERIOLYSIN REGULATORY PROTEIN"/>
    <property type="match status" value="1"/>
</dbReference>
<evidence type="ECO:0000256" key="1">
    <source>
        <dbReference type="ARBA" id="ARBA00023015"/>
    </source>
</evidence>
<dbReference type="GO" id="GO:0003700">
    <property type="term" value="F:DNA-binding transcription factor activity"/>
    <property type="evidence" value="ECO:0007669"/>
    <property type="project" value="InterPro"/>
</dbReference>
<dbReference type="GO" id="GO:0003677">
    <property type="term" value="F:DNA binding"/>
    <property type="evidence" value="ECO:0007669"/>
    <property type="project" value="UniProtKB-KW"/>
</dbReference>
<gene>
    <name evidence="4" type="ORF">FNA67_04405</name>
</gene>
<name>A0A5B9DLB6_9HYPH</name>
<dbReference type="PRINTS" id="PR00034">
    <property type="entry name" value="HTHCRP"/>
</dbReference>
<dbReference type="PROSITE" id="PS50042">
    <property type="entry name" value="CNMP_BINDING_3"/>
    <property type="match status" value="1"/>
</dbReference>
<dbReference type="SUPFAM" id="SSF51206">
    <property type="entry name" value="cAMP-binding domain-like"/>
    <property type="match status" value="1"/>
</dbReference>
<dbReference type="InterPro" id="IPR050397">
    <property type="entry name" value="Env_Response_Regulators"/>
</dbReference>
<dbReference type="InterPro" id="IPR000595">
    <property type="entry name" value="cNMP-bd_dom"/>
</dbReference>
<keyword evidence="5" id="KW-1185">Reference proteome</keyword>
<reference evidence="4 5" key="1">
    <citation type="journal article" date="2015" name="Int. J. Syst. Evol. Microbiol.">
        <title>Youhaiella tibetensis gen. nov., sp. nov., isolated from subsurface sediment.</title>
        <authorList>
            <person name="Wang Y.X."/>
            <person name="Huang F.Q."/>
            <person name="Nogi Y."/>
            <person name="Pang S.J."/>
            <person name="Wang P.K."/>
            <person name="Lv J."/>
        </authorList>
    </citation>
    <scope>NUCLEOTIDE SEQUENCE [LARGE SCALE GENOMIC DNA]</scope>
    <source>
        <strain evidence="5">fig4</strain>
    </source>
</reference>
<dbReference type="InterPro" id="IPR036388">
    <property type="entry name" value="WH-like_DNA-bd_sf"/>
</dbReference>
<keyword evidence="2" id="KW-0238">DNA-binding</keyword>
<keyword evidence="1" id="KW-0805">Transcription regulation</keyword>
<evidence type="ECO:0000256" key="3">
    <source>
        <dbReference type="ARBA" id="ARBA00023163"/>
    </source>
</evidence>
<dbReference type="AlphaFoldDB" id="A0A5B9DLB6"/>
<proteinExistence type="predicted"/>
<dbReference type="Gene3D" id="1.10.10.10">
    <property type="entry name" value="Winged helix-like DNA-binding domain superfamily/Winged helix DNA-binding domain"/>
    <property type="match status" value="1"/>
</dbReference>
<organism evidence="4 5">
    <name type="scientific">Paradevosia tibetensis</name>
    <dbReference type="NCBI Taxonomy" id="1447062"/>
    <lineage>
        <taxon>Bacteria</taxon>
        <taxon>Pseudomonadati</taxon>
        <taxon>Pseudomonadota</taxon>
        <taxon>Alphaproteobacteria</taxon>
        <taxon>Hyphomicrobiales</taxon>
        <taxon>Devosiaceae</taxon>
        <taxon>Paradevosia</taxon>
    </lineage>
</organism>
<dbReference type="PANTHER" id="PTHR24567">
    <property type="entry name" value="CRP FAMILY TRANSCRIPTIONAL REGULATORY PROTEIN"/>
    <property type="match status" value="1"/>
</dbReference>
<dbReference type="Pfam" id="PF00027">
    <property type="entry name" value="cNMP_binding"/>
    <property type="match status" value="1"/>
</dbReference>
<sequence length="244" mass="26705">MDIVAFVPTSPLPDWVERAASAGSAPRPPAPPAFGDASGGAAAELMACSMLRRYKAGQAILVEGEMAEYVGVVVSGVLKVTRTFGSDRQQIVSLLFSGSFFGRAYEAVSHFSVEAASDVEVRCIRRHDFEAVLERHPDFQQYMLSIALDELEAARDWMVLLGCQETLERVACFFALLLQRGEGQSQNTVTFPIGRRDIAGYLGTTVETLSRHVQLLSRQGVIQILDGKSFRILDYDRLQSLSGA</sequence>
<dbReference type="InterPro" id="IPR018335">
    <property type="entry name" value="Tscrpt_reg_HTH_Crp-type_CS"/>
</dbReference>
<protein>
    <submittedName>
        <fullName evidence="4">Cyclic nucleotide-binding domain-containing protein</fullName>
    </submittedName>
</protein>
<dbReference type="InterPro" id="IPR014710">
    <property type="entry name" value="RmlC-like_jellyroll"/>
</dbReference>
<dbReference type="Gene3D" id="2.60.120.10">
    <property type="entry name" value="Jelly Rolls"/>
    <property type="match status" value="1"/>
</dbReference>
<dbReference type="CDD" id="cd00092">
    <property type="entry name" value="HTH_CRP"/>
    <property type="match status" value="1"/>
</dbReference>
<evidence type="ECO:0000313" key="4">
    <source>
        <dbReference type="EMBL" id="QEE19459.1"/>
    </source>
</evidence>
<keyword evidence="3" id="KW-0804">Transcription</keyword>
<accession>A0A5B9DLB6</accession>
<dbReference type="SUPFAM" id="SSF46785">
    <property type="entry name" value="Winged helix' DNA-binding domain"/>
    <property type="match status" value="1"/>
</dbReference>
<dbReference type="GO" id="GO:0005829">
    <property type="term" value="C:cytosol"/>
    <property type="evidence" value="ECO:0007669"/>
    <property type="project" value="TreeGrafter"/>
</dbReference>
<dbReference type="SMART" id="SM00100">
    <property type="entry name" value="cNMP"/>
    <property type="match status" value="1"/>
</dbReference>
<dbReference type="SMART" id="SM00419">
    <property type="entry name" value="HTH_CRP"/>
    <property type="match status" value="1"/>
</dbReference>
<dbReference type="InterPro" id="IPR018490">
    <property type="entry name" value="cNMP-bd_dom_sf"/>
</dbReference>
<dbReference type="RefSeq" id="WP_049704034.1">
    <property type="nucleotide sequence ID" value="NZ_BMFM01000001.1"/>
</dbReference>